<dbReference type="SUPFAM" id="SSF56747">
    <property type="entry name" value="Prim-pol domain"/>
    <property type="match status" value="1"/>
</dbReference>
<dbReference type="AlphaFoldDB" id="A0A9W3JVL0"/>
<proteinExistence type="predicted"/>
<accession>A0A9W3JVL0</accession>
<evidence type="ECO:0008006" key="3">
    <source>
        <dbReference type="Google" id="ProtNLM"/>
    </source>
</evidence>
<geneLocation type="plasmid" evidence="1 2">
    <name>pBTHD789-2</name>
</geneLocation>
<keyword evidence="1" id="KW-0614">Plasmid</keyword>
<dbReference type="KEGG" id="btn:BTF1_31567"/>
<organism evidence="1 2">
    <name type="scientific">Bacillus thuringiensis HD-789</name>
    <dbReference type="NCBI Taxonomy" id="1217737"/>
    <lineage>
        <taxon>Bacteria</taxon>
        <taxon>Bacillati</taxon>
        <taxon>Bacillota</taxon>
        <taxon>Bacilli</taxon>
        <taxon>Bacillales</taxon>
        <taxon>Bacillaceae</taxon>
        <taxon>Bacillus</taxon>
        <taxon>Bacillus cereus group</taxon>
    </lineage>
</organism>
<reference evidence="1 2" key="1">
    <citation type="journal article" date="2013" name="Genome Announc.">
        <title>Complete Genome Sequence of Bacillus thuringiensis Serovar Israelensis Strain HD-789.</title>
        <authorList>
            <person name="Doggett N.A."/>
            <person name="Stubben C.J."/>
            <person name="Chertkov O."/>
            <person name="Bruce D.C."/>
            <person name="Detter J.C."/>
            <person name="Johnson S.L."/>
            <person name="Han C.S."/>
        </authorList>
    </citation>
    <scope>NUCLEOTIDE SEQUENCE [LARGE SCALE GENOMIC DNA]</scope>
    <source>
        <strain evidence="1 2">HD-789</strain>
    </source>
</reference>
<dbReference type="Gene3D" id="3.90.920.10">
    <property type="entry name" value="DNA primase, PRIM domain"/>
    <property type="match status" value="1"/>
</dbReference>
<dbReference type="RefSeq" id="WP_000499887.1">
    <property type="nucleotide sequence ID" value="NC_018509.1"/>
</dbReference>
<evidence type="ECO:0000313" key="2">
    <source>
        <dbReference type="Proteomes" id="UP000005257"/>
    </source>
</evidence>
<evidence type="ECO:0000313" key="1">
    <source>
        <dbReference type="EMBL" id="AFQ30413.1"/>
    </source>
</evidence>
<dbReference type="Proteomes" id="UP000005257">
    <property type="component" value="Plasmid pBTHD789-2"/>
</dbReference>
<sequence length="371" mass="43653">MFYQGQLANHPAAAEVKTPTMPESMVQPKPFYVEFGRNKPTKEGNMFIRNEYREVNWMNFHQHCFDYIQKNPGWGLYATAFQYSTSDPYTADLRGDFYLDFDDEDDIKKAQEDALRIIQHLTISPNYRIPANMIKVFFSGKKGIHVTVPYQCFGVEWHPHLDRMYRIMAEELMPFAPNQTLDMKVYERRRLFRLRGSQHPSTGSYKVPMELKNLLALSEVNIQQISKNPNYGSWIKYDKPRVIQEAARYFKEVEHKFVQRFKKTFSKSGEAQTIDFDPPCYEEMIDNGPVKGARNHIACMLVAFWRQRGRSEQEAWDMLIEWNNGSLPERELQTLFRSNFKGHYVYGCNTIKTYASCPATCREDCKFYKSN</sequence>
<name>A0A9W3JVL0_BACTU</name>
<protein>
    <recommendedName>
        <fullName evidence="3">Primase C-terminal 1 domain-containing protein</fullName>
    </recommendedName>
</protein>
<dbReference type="EMBL" id="CP003765">
    <property type="protein sequence ID" value="AFQ30413.1"/>
    <property type="molecule type" value="Genomic_DNA"/>
</dbReference>
<gene>
    <name evidence="1" type="ORF">BTF1_31567</name>
</gene>